<organism evidence="4 5">
    <name type="scientific">Algibacter lectus</name>
    <dbReference type="NCBI Taxonomy" id="221126"/>
    <lineage>
        <taxon>Bacteria</taxon>
        <taxon>Pseudomonadati</taxon>
        <taxon>Bacteroidota</taxon>
        <taxon>Flavobacteriia</taxon>
        <taxon>Flavobacteriales</taxon>
        <taxon>Flavobacteriaceae</taxon>
        <taxon>Algibacter</taxon>
    </lineage>
</organism>
<dbReference type="EMBL" id="BBNQ01000025">
    <property type="protein sequence ID" value="GAL64883.1"/>
    <property type="molecule type" value="Genomic_DNA"/>
</dbReference>
<dbReference type="Proteomes" id="UP000029644">
    <property type="component" value="Unassembled WGS sequence"/>
</dbReference>
<evidence type="ECO:0000313" key="4">
    <source>
        <dbReference type="EMBL" id="GAL64883.1"/>
    </source>
</evidence>
<name>A0A090VLF1_9FLAO</name>
<protein>
    <submittedName>
        <fullName evidence="4">Sigma-54 dependent transcriptional regulator/response regulator</fullName>
    </submittedName>
</protein>
<dbReference type="InterPro" id="IPR058031">
    <property type="entry name" value="AAA_lid_NorR"/>
</dbReference>
<proteinExistence type="predicted"/>
<dbReference type="InterPro" id="IPR002078">
    <property type="entry name" value="Sigma_54_int"/>
</dbReference>
<dbReference type="PANTHER" id="PTHR32071">
    <property type="entry name" value="TRANSCRIPTIONAL REGULATORY PROTEIN"/>
    <property type="match status" value="1"/>
</dbReference>
<dbReference type="GO" id="GO:0006355">
    <property type="term" value="P:regulation of DNA-templated transcription"/>
    <property type="evidence" value="ECO:0007669"/>
    <property type="project" value="InterPro"/>
</dbReference>
<sequence>MYHRLAVILIKVPALNERRGDIPLLIKHFSSKISGEQGTNEKKFTEKAVKLLQEYDWTGNIRELRNVVERLIILGGAEVSEQDVKLFASK</sequence>
<dbReference type="Gene3D" id="1.10.8.60">
    <property type="match status" value="1"/>
</dbReference>
<comment type="caution">
    <text evidence="4">The sequence shown here is derived from an EMBL/GenBank/DDBJ whole genome shotgun (WGS) entry which is preliminary data.</text>
</comment>
<dbReference type="Pfam" id="PF25601">
    <property type="entry name" value="AAA_lid_14"/>
    <property type="match status" value="1"/>
</dbReference>
<dbReference type="AlphaFoldDB" id="A0A090VLF1"/>
<reference evidence="4 5" key="1">
    <citation type="journal article" date="2014" name="Genome Announc.">
        <title>Draft Genome Sequences of Marine Flavobacterium Algibacter lectus Strains SS8 and NR4.</title>
        <authorList>
            <person name="Takatani N."/>
            <person name="Nakanishi M."/>
            <person name="Meirelles P."/>
            <person name="Mino S."/>
            <person name="Suda W."/>
            <person name="Oshima K."/>
            <person name="Hattori M."/>
            <person name="Ohkuma M."/>
            <person name="Hosokawa M."/>
            <person name="Miyashita K."/>
            <person name="Thompson F.L."/>
            <person name="Niwa A."/>
            <person name="Sawabe T."/>
            <person name="Sawabe T."/>
        </authorList>
    </citation>
    <scope>NUCLEOTIDE SEQUENCE [LARGE SCALE GENOMIC DNA]</scope>
    <source>
        <strain evidence="4 5">JCM 19300</strain>
    </source>
</reference>
<evidence type="ECO:0000256" key="2">
    <source>
        <dbReference type="ARBA" id="ARBA00022840"/>
    </source>
</evidence>
<keyword evidence="2" id="KW-0067">ATP-binding</keyword>
<evidence type="ECO:0000256" key="1">
    <source>
        <dbReference type="ARBA" id="ARBA00022741"/>
    </source>
</evidence>
<gene>
    <name evidence="4" type="ORF">JCM19300_2641</name>
</gene>
<keyword evidence="1" id="KW-0547">Nucleotide-binding</keyword>
<evidence type="ECO:0000313" key="5">
    <source>
        <dbReference type="Proteomes" id="UP000029644"/>
    </source>
</evidence>
<dbReference type="InterPro" id="IPR027417">
    <property type="entry name" value="P-loop_NTPase"/>
</dbReference>
<accession>A0A090VLF1</accession>
<dbReference type="SUPFAM" id="SSF52540">
    <property type="entry name" value="P-loop containing nucleoside triphosphate hydrolases"/>
    <property type="match status" value="1"/>
</dbReference>
<dbReference type="GO" id="GO:0005524">
    <property type="term" value="F:ATP binding"/>
    <property type="evidence" value="ECO:0007669"/>
    <property type="project" value="UniProtKB-KW"/>
</dbReference>
<feature type="domain" description="Sigma-54 factor interaction" evidence="3">
    <location>
        <begin position="1"/>
        <end position="73"/>
    </location>
</feature>
<evidence type="ECO:0000259" key="3">
    <source>
        <dbReference type="PROSITE" id="PS50045"/>
    </source>
</evidence>
<dbReference type="PROSITE" id="PS50045">
    <property type="entry name" value="SIGMA54_INTERACT_4"/>
    <property type="match status" value="1"/>
</dbReference>